<reference evidence="2 3" key="1">
    <citation type="journal article" date="2014" name="Genome Announc.">
        <title>Genome Sequence of Gammaproteobacterial Pseudohaliea rubra Type Strain DSM 19751, Isolated from Coastal Seawater of the Mediterranean Sea.</title>
        <authorList>
            <person name="Spring S."/>
            <person name="Fiebig A."/>
            <person name="Riedel T."/>
            <person name="Goker M."/>
            <person name="Klenk H.P."/>
        </authorList>
    </citation>
    <scope>NUCLEOTIDE SEQUENCE [LARGE SCALE GENOMIC DNA]</scope>
    <source>
        <strain evidence="2 3">DSM 19751</strain>
    </source>
</reference>
<dbReference type="HOGENOM" id="CLU_1633115_0_0_6"/>
<evidence type="ECO:0000313" key="2">
    <source>
        <dbReference type="EMBL" id="KGE03731.1"/>
    </source>
</evidence>
<evidence type="ECO:0000313" key="3">
    <source>
        <dbReference type="Proteomes" id="UP000029640"/>
    </source>
</evidence>
<gene>
    <name evidence="2" type="ORF">HRUBRA_01668</name>
</gene>
<accession>A0A095XVL6</accession>
<sequence>MATVNEQRGVALVVSLLFLLVVTLISVVAATNSSRSFKMAANMQDRATSFQAAEAGAYAALGLVDTAHDPYRRVNELDPFVGIATNVHPLRNLPDPNAVNVDVFVVALDRPCPRSVAMQGGSSFGVYDCEYYRVESAHRSEGRSRTQVQLGVVKTIIGSAGA</sequence>
<name>A0A095XVL6_9GAMM</name>
<protein>
    <recommendedName>
        <fullName evidence="1">Type 4 fimbrial biogenesis protein PilX N-terminal domain-containing protein</fullName>
    </recommendedName>
</protein>
<dbReference type="AlphaFoldDB" id="A0A095XVL6"/>
<keyword evidence="3" id="KW-1185">Reference proteome</keyword>
<dbReference type="STRING" id="1265313.HRUBRA_01668"/>
<dbReference type="Proteomes" id="UP000029640">
    <property type="component" value="Unassembled WGS sequence"/>
</dbReference>
<proteinExistence type="predicted"/>
<organism evidence="2 3">
    <name type="scientific">Pseudohaliea rubra DSM 19751</name>
    <dbReference type="NCBI Taxonomy" id="1265313"/>
    <lineage>
        <taxon>Bacteria</taxon>
        <taxon>Pseudomonadati</taxon>
        <taxon>Pseudomonadota</taxon>
        <taxon>Gammaproteobacteria</taxon>
        <taxon>Cellvibrionales</taxon>
        <taxon>Halieaceae</taxon>
        <taxon>Pseudohaliea</taxon>
    </lineage>
</organism>
<feature type="domain" description="Type 4 fimbrial biogenesis protein PilX N-terminal" evidence="1">
    <location>
        <begin position="8"/>
        <end position="56"/>
    </location>
</feature>
<dbReference type="InterPro" id="IPR025746">
    <property type="entry name" value="PilX_N_dom"/>
</dbReference>
<comment type="caution">
    <text evidence="2">The sequence shown here is derived from an EMBL/GenBank/DDBJ whole genome shotgun (WGS) entry which is preliminary data.</text>
</comment>
<evidence type="ECO:0000259" key="1">
    <source>
        <dbReference type="Pfam" id="PF14341"/>
    </source>
</evidence>
<dbReference type="EMBL" id="AUVB01000050">
    <property type="protein sequence ID" value="KGE03731.1"/>
    <property type="molecule type" value="Genomic_DNA"/>
</dbReference>
<dbReference type="Pfam" id="PF14341">
    <property type="entry name" value="PilX_N"/>
    <property type="match status" value="1"/>
</dbReference>